<dbReference type="PANTHER" id="PTHR31528:SF1">
    <property type="entry name" value="4-AMINO-5-HYDROXYMETHYL-2-METHYLPYRIMIDINE PHOSPHATE SYNTHASE THI11-RELATED"/>
    <property type="match status" value="1"/>
</dbReference>
<keyword evidence="8" id="KW-0784">Thiamine biosynthesis</keyword>
<dbReference type="InterPro" id="IPR027939">
    <property type="entry name" value="NMT1/THI5"/>
</dbReference>
<dbReference type="EMBL" id="CP054491">
    <property type="protein sequence ID" value="QKQ26797.1"/>
    <property type="molecule type" value="Genomic_DNA"/>
</dbReference>
<protein>
    <recommendedName>
        <fullName evidence="10">Thiamine pyrimidine synthase</fullName>
    </recommendedName>
</protein>
<comment type="similarity">
    <text evidence="3">Belongs to the NMT1/THI5 family.</text>
</comment>
<proteinExistence type="inferred from homology"/>
<comment type="subunit">
    <text evidence="4">Homodimer.</text>
</comment>
<organism evidence="13 14">
    <name type="scientific">Candidatus Reidiella endopervernicosa</name>
    <dbReference type="NCBI Taxonomy" id="2738883"/>
    <lineage>
        <taxon>Bacteria</taxon>
        <taxon>Pseudomonadati</taxon>
        <taxon>Pseudomonadota</taxon>
        <taxon>Gammaproteobacteria</taxon>
        <taxon>Candidatus Reidiella</taxon>
    </lineage>
</organism>
<dbReference type="InterPro" id="IPR015168">
    <property type="entry name" value="SsuA/THI5"/>
</dbReference>
<dbReference type="GO" id="GO:0016740">
    <property type="term" value="F:transferase activity"/>
    <property type="evidence" value="ECO:0007669"/>
    <property type="project" value="UniProtKB-KW"/>
</dbReference>
<evidence type="ECO:0000256" key="2">
    <source>
        <dbReference type="ARBA" id="ARBA00004948"/>
    </source>
</evidence>
<evidence type="ECO:0000256" key="5">
    <source>
        <dbReference type="ARBA" id="ARBA00022679"/>
    </source>
</evidence>
<evidence type="ECO:0000313" key="13">
    <source>
        <dbReference type="EMBL" id="QKQ26797.1"/>
    </source>
</evidence>
<evidence type="ECO:0000313" key="14">
    <source>
        <dbReference type="Proteomes" id="UP000509658"/>
    </source>
</evidence>
<keyword evidence="7" id="KW-0663">Pyridoxal phosphate</keyword>
<evidence type="ECO:0000256" key="6">
    <source>
        <dbReference type="ARBA" id="ARBA00022723"/>
    </source>
</evidence>
<dbReference type="Gene3D" id="3.40.190.10">
    <property type="entry name" value="Periplasmic binding protein-like II"/>
    <property type="match status" value="1"/>
</dbReference>
<keyword evidence="14" id="KW-1185">Reference proteome</keyword>
<evidence type="ECO:0000256" key="9">
    <source>
        <dbReference type="ARBA" id="ARBA00023004"/>
    </source>
</evidence>
<evidence type="ECO:0000256" key="10">
    <source>
        <dbReference type="ARBA" id="ARBA00033171"/>
    </source>
</evidence>
<evidence type="ECO:0000256" key="11">
    <source>
        <dbReference type="ARBA" id="ARBA00048179"/>
    </source>
</evidence>
<keyword evidence="5" id="KW-0808">Transferase</keyword>
<comment type="catalytic activity">
    <reaction evidence="11">
        <text>N(6)-(pyridoxal phosphate)-L-lysyl-[4-amino-5-hydroxymethyl-2-methylpyrimidine phosphate synthase] + L-histidyl-[4-amino-5-hydroxymethyl-2-methylpyrimidine phosphate synthase] + 2 Fe(3+) + 4 H2O = L-lysyl-[4-amino-5-hydroxymethyl-2-methylpyrimidine phosphate synthase] + (2S)-2-amino-5-hydroxy-4-oxopentanoyl-[4-amino-5-hydroxymethyl-2-methylpyrimidine phosphate synthase] + 4-amino-2-methyl-5-(phosphooxymethyl)pyrimidine + 3-oxopropanoate + 2 Fe(2+) + 2 H(+)</text>
        <dbReference type="Rhea" id="RHEA:65756"/>
        <dbReference type="Rhea" id="RHEA-COMP:16892"/>
        <dbReference type="Rhea" id="RHEA-COMP:16893"/>
        <dbReference type="Rhea" id="RHEA-COMP:16894"/>
        <dbReference type="Rhea" id="RHEA-COMP:16895"/>
        <dbReference type="ChEBI" id="CHEBI:15377"/>
        <dbReference type="ChEBI" id="CHEBI:15378"/>
        <dbReference type="ChEBI" id="CHEBI:29033"/>
        <dbReference type="ChEBI" id="CHEBI:29034"/>
        <dbReference type="ChEBI" id="CHEBI:29969"/>
        <dbReference type="ChEBI" id="CHEBI:29979"/>
        <dbReference type="ChEBI" id="CHEBI:33190"/>
        <dbReference type="ChEBI" id="CHEBI:58354"/>
        <dbReference type="ChEBI" id="CHEBI:143915"/>
        <dbReference type="ChEBI" id="CHEBI:157692"/>
    </reaction>
    <physiologicalReaction direction="left-to-right" evidence="11">
        <dbReference type="Rhea" id="RHEA:65757"/>
    </physiologicalReaction>
</comment>
<dbReference type="GO" id="GO:0009228">
    <property type="term" value="P:thiamine biosynthetic process"/>
    <property type="evidence" value="ECO:0007669"/>
    <property type="project" value="UniProtKB-KW"/>
</dbReference>
<evidence type="ECO:0000256" key="3">
    <source>
        <dbReference type="ARBA" id="ARBA00009406"/>
    </source>
</evidence>
<dbReference type="PANTHER" id="PTHR31528">
    <property type="entry name" value="4-AMINO-5-HYDROXYMETHYL-2-METHYLPYRIMIDINE PHOSPHATE SYNTHASE THI11-RELATED"/>
    <property type="match status" value="1"/>
</dbReference>
<name>A0A6N0HX33_9GAMM</name>
<dbReference type="Proteomes" id="UP000509658">
    <property type="component" value="Chromosome"/>
</dbReference>
<gene>
    <name evidence="13" type="ORF">HUE57_11260</name>
</gene>
<comment type="function">
    <text evidence="1">Responsible for the formation of the pyrimidine heterocycle in the thiamine biosynthesis pathway. Catalyzes the formation of hydroxymethylpyrimidine phosphate (HMP-P) from histidine and pyridoxal phosphate (PLP). The protein uses PLP and the active site histidine to form HMP-P, generating an inactive enzyme. The enzyme can only undergo a single turnover, which suggests it is a suicide enzyme.</text>
</comment>
<keyword evidence="6" id="KW-0479">Metal-binding</keyword>
<reference evidence="13 14" key="1">
    <citation type="submission" date="2020-05" db="EMBL/GenBank/DDBJ databases">
        <title>Horizontal transmission and recombination maintain forever young bacterial symbiont genomes.</title>
        <authorList>
            <person name="Russell S.L."/>
            <person name="Pepper-Tunick E."/>
            <person name="Svedberg J."/>
            <person name="Byrne A."/>
            <person name="Ruelas Castillo J."/>
            <person name="Vollmers C."/>
            <person name="Beinart R.A."/>
            <person name="Corbett-Detig R."/>
        </authorList>
    </citation>
    <scope>NUCLEOTIDE SEQUENCE [LARGE SCALE GENOMIC DNA]</scope>
    <source>
        <strain evidence="13">Santa_Monica_outfall</strain>
    </source>
</reference>
<feature type="domain" description="SsuA/THI5-like" evidence="12">
    <location>
        <begin position="4"/>
        <end position="70"/>
    </location>
</feature>
<evidence type="ECO:0000256" key="1">
    <source>
        <dbReference type="ARBA" id="ARBA00003469"/>
    </source>
</evidence>
<dbReference type="SUPFAM" id="SSF53850">
    <property type="entry name" value="Periplasmic binding protein-like II"/>
    <property type="match status" value="1"/>
</dbReference>
<sequence>MTAYLTDQPYYYRERGVSVRMINPLNYGIDLYGDMLFTSEDIMQTQPELALRFRRAALKGWQYALENPEEVVDWTIERYGSKRVVPHFCMRPARPER</sequence>
<dbReference type="GO" id="GO:0046872">
    <property type="term" value="F:metal ion binding"/>
    <property type="evidence" value="ECO:0007669"/>
    <property type="project" value="UniProtKB-KW"/>
</dbReference>
<comment type="pathway">
    <text evidence="2">Cofactor biosynthesis; thiamine diphosphate biosynthesis.</text>
</comment>
<dbReference type="AlphaFoldDB" id="A0A6N0HX33"/>
<evidence type="ECO:0000256" key="7">
    <source>
        <dbReference type="ARBA" id="ARBA00022898"/>
    </source>
</evidence>
<evidence type="ECO:0000256" key="8">
    <source>
        <dbReference type="ARBA" id="ARBA00022977"/>
    </source>
</evidence>
<accession>A0A6N0HX33</accession>
<evidence type="ECO:0000259" key="12">
    <source>
        <dbReference type="Pfam" id="PF09084"/>
    </source>
</evidence>
<evidence type="ECO:0000256" key="4">
    <source>
        <dbReference type="ARBA" id="ARBA00011738"/>
    </source>
</evidence>
<dbReference type="KEGG" id="rev:HUE57_11260"/>
<keyword evidence="9" id="KW-0408">Iron</keyword>
<dbReference type="Pfam" id="PF09084">
    <property type="entry name" value="NMT1"/>
    <property type="match status" value="1"/>
</dbReference>